<evidence type="ECO:0000313" key="2">
    <source>
        <dbReference type="EMBL" id="HIU92078.1"/>
    </source>
</evidence>
<sequence>MVGNIGSSKVSAIQLLNAANAFKNTKVQTPIEQQQIKEPQTSNGTDINDDSILKSQNVEEIKKFAQMAGENDLSEDDIKYGLSYGRSVIVEYLA</sequence>
<comment type="caution">
    <text evidence="2">The sequence shown here is derived from an EMBL/GenBank/DDBJ whole genome shotgun (WGS) entry which is preliminary data.</text>
</comment>
<accession>A0A9D1SQI8</accession>
<organism evidence="2 3">
    <name type="scientific">Candidatus Limenecus avicola</name>
    <dbReference type="NCBI Taxonomy" id="2840847"/>
    <lineage>
        <taxon>Bacteria</taxon>
        <taxon>Bacillati</taxon>
        <taxon>Bacillota</taxon>
        <taxon>Clostridia</taxon>
        <taxon>Eubacteriales</taxon>
        <taxon>Clostridiaceae</taxon>
        <taxon>Clostridiaceae incertae sedis</taxon>
        <taxon>Candidatus Limenecus</taxon>
    </lineage>
</organism>
<feature type="region of interest" description="Disordered" evidence="1">
    <location>
        <begin position="27"/>
        <end position="49"/>
    </location>
</feature>
<gene>
    <name evidence="2" type="ORF">IAD26_02965</name>
</gene>
<dbReference type="Proteomes" id="UP000886748">
    <property type="component" value="Unassembled WGS sequence"/>
</dbReference>
<evidence type="ECO:0000313" key="3">
    <source>
        <dbReference type="Proteomes" id="UP000886748"/>
    </source>
</evidence>
<reference evidence="2" key="1">
    <citation type="submission" date="2020-10" db="EMBL/GenBank/DDBJ databases">
        <authorList>
            <person name="Gilroy R."/>
        </authorList>
    </citation>
    <scope>NUCLEOTIDE SEQUENCE</scope>
    <source>
        <strain evidence="2">CHK154-7741</strain>
    </source>
</reference>
<dbReference type="EMBL" id="DVOD01000020">
    <property type="protein sequence ID" value="HIU92078.1"/>
    <property type="molecule type" value="Genomic_DNA"/>
</dbReference>
<feature type="compositionally biased region" description="Polar residues" evidence="1">
    <location>
        <begin position="27"/>
        <end position="46"/>
    </location>
</feature>
<evidence type="ECO:0000256" key="1">
    <source>
        <dbReference type="SAM" id="MobiDB-lite"/>
    </source>
</evidence>
<reference evidence="2" key="2">
    <citation type="journal article" date="2021" name="PeerJ">
        <title>Extensive microbial diversity within the chicken gut microbiome revealed by metagenomics and culture.</title>
        <authorList>
            <person name="Gilroy R."/>
            <person name="Ravi A."/>
            <person name="Getino M."/>
            <person name="Pursley I."/>
            <person name="Horton D.L."/>
            <person name="Alikhan N.F."/>
            <person name="Baker D."/>
            <person name="Gharbi K."/>
            <person name="Hall N."/>
            <person name="Watson M."/>
            <person name="Adriaenssens E.M."/>
            <person name="Foster-Nyarko E."/>
            <person name="Jarju S."/>
            <person name="Secka A."/>
            <person name="Antonio M."/>
            <person name="Oren A."/>
            <person name="Chaudhuri R.R."/>
            <person name="La Ragione R."/>
            <person name="Hildebrand F."/>
            <person name="Pallen M.J."/>
        </authorList>
    </citation>
    <scope>NUCLEOTIDE SEQUENCE</scope>
    <source>
        <strain evidence="2">CHK154-7741</strain>
    </source>
</reference>
<dbReference type="AlphaFoldDB" id="A0A9D1SQI8"/>
<proteinExistence type="predicted"/>
<name>A0A9D1SQI8_9CLOT</name>
<protein>
    <submittedName>
        <fullName evidence="2">Uncharacterized protein</fullName>
    </submittedName>
</protein>